<reference evidence="2" key="1">
    <citation type="submission" date="2020-07" db="EMBL/GenBank/DDBJ databases">
        <title>Huge and variable diversity of episymbiotic CPR bacteria and DPANN archaea in groundwater ecosystems.</title>
        <authorList>
            <person name="He C.Y."/>
            <person name="Keren R."/>
            <person name="Whittaker M."/>
            <person name="Farag I.F."/>
            <person name="Doudna J."/>
            <person name="Cate J.H.D."/>
            <person name="Banfield J.F."/>
        </authorList>
    </citation>
    <scope>NUCLEOTIDE SEQUENCE</scope>
    <source>
        <strain evidence="2">NC_groundwater_1296_Ag_S-0.2um_52_80</strain>
    </source>
</reference>
<dbReference type="CDD" id="cd02969">
    <property type="entry name" value="PRX_like1"/>
    <property type="match status" value="1"/>
</dbReference>
<dbReference type="InterPro" id="IPR036249">
    <property type="entry name" value="Thioredoxin-like_sf"/>
</dbReference>
<feature type="domain" description="Thioredoxin" evidence="1">
    <location>
        <begin position="11"/>
        <end position="166"/>
    </location>
</feature>
<protein>
    <submittedName>
        <fullName evidence="2">Thioredoxin family protein</fullName>
    </submittedName>
</protein>
<gene>
    <name evidence="2" type="ORF">HY544_01190</name>
</gene>
<dbReference type="Proteomes" id="UP000732298">
    <property type="component" value="Unassembled WGS sequence"/>
</dbReference>
<dbReference type="InterPro" id="IPR013766">
    <property type="entry name" value="Thioredoxin_domain"/>
</dbReference>
<dbReference type="GO" id="GO:0016491">
    <property type="term" value="F:oxidoreductase activity"/>
    <property type="evidence" value="ECO:0007669"/>
    <property type="project" value="InterPro"/>
</dbReference>
<dbReference type="AlphaFoldDB" id="A0A8T3YLC0"/>
<name>A0A8T3YLC0_9ARCH</name>
<dbReference type="PANTHER" id="PTHR43640:SF1">
    <property type="entry name" value="THIOREDOXIN-DEPENDENT PEROXIREDOXIN"/>
    <property type="match status" value="1"/>
</dbReference>
<dbReference type="SUPFAM" id="SSF52833">
    <property type="entry name" value="Thioredoxin-like"/>
    <property type="match status" value="1"/>
</dbReference>
<evidence type="ECO:0000259" key="1">
    <source>
        <dbReference type="PROSITE" id="PS51352"/>
    </source>
</evidence>
<dbReference type="PROSITE" id="PS51352">
    <property type="entry name" value="THIOREDOXIN_2"/>
    <property type="match status" value="1"/>
</dbReference>
<dbReference type="Pfam" id="PF08534">
    <property type="entry name" value="Redoxin"/>
    <property type="match status" value="1"/>
</dbReference>
<organism evidence="2 3">
    <name type="scientific">Candidatus Iainarchaeum sp</name>
    <dbReference type="NCBI Taxonomy" id="3101447"/>
    <lineage>
        <taxon>Archaea</taxon>
        <taxon>Candidatus Iainarchaeota</taxon>
        <taxon>Candidatus Iainarchaeia</taxon>
        <taxon>Candidatus Iainarchaeales</taxon>
        <taxon>Candidatus Iainarchaeaceae</taxon>
        <taxon>Candidatus Iainarchaeum</taxon>
    </lineage>
</organism>
<dbReference type="InterPro" id="IPR013740">
    <property type="entry name" value="Redoxin"/>
</dbReference>
<accession>A0A8T3YLC0</accession>
<proteinExistence type="predicted"/>
<dbReference type="Gene3D" id="3.40.30.10">
    <property type="entry name" value="Glutaredoxin"/>
    <property type="match status" value="1"/>
</dbReference>
<evidence type="ECO:0000313" key="3">
    <source>
        <dbReference type="Proteomes" id="UP000732298"/>
    </source>
</evidence>
<dbReference type="EMBL" id="JACQPB010000017">
    <property type="protein sequence ID" value="MBI4210106.1"/>
    <property type="molecule type" value="Genomic_DNA"/>
</dbReference>
<evidence type="ECO:0000313" key="2">
    <source>
        <dbReference type="EMBL" id="MBI4210106.1"/>
    </source>
</evidence>
<dbReference type="PANTHER" id="PTHR43640">
    <property type="entry name" value="OS07G0260300 PROTEIN"/>
    <property type="match status" value="1"/>
</dbReference>
<dbReference type="InterPro" id="IPR047262">
    <property type="entry name" value="PRX-like1"/>
</dbReference>
<comment type="caution">
    <text evidence="2">The sequence shown here is derived from an EMBL/GenBank/DDBJ whole genome shotgun (WGS) entry which is preliminary data.</text>
</comment>
<sequence length="186" mass="20536">MTITPSGYSVLREGNTAPDFSLPGIDGKTHSLMETKGAKATLVIFMCNHCPFVKPKMPYLRAIHEKYAGKGLAMFAINSNDQNAYPEDDFAHMKETAKAQGFSFPYLLDESQEVARAYGAACTPDPFLFDAGFGLVYHGRIDDAHKEPHEKAKTNELEEAVKQVLAGKEVTVKEEPSYGCNVKWKA</sequence>